<dbReference type="PANTHER" id="PTHR23426">
    <property type="entry name" value="FERREDOXIN/ADRENODOXIN"/>
    <property type="match status" value="1"/>
</dbReference>
<dbReference type="AlphaFoldDB" id="A0A972SHB8"/>
<comment type="cofactor">
    <cofactor evidence="6">
        <name>[2Fe-2S] cluster</name>
        <dbReference type="ChEBI" id="CHEBI:190135"/>
    </cofactor>
</comment>
<protein>
    <submittedName>
        <fullName evidence="8">2Fe-2S iron-sulfur cluster binding domain-containing protein</fullName>
    </submittedName>
</protein>
<evidence type="ECO:0000256" key="5">
    <source>
        <dbReference type="ARBA" id="ARBA00023014"/>
    </source>
</evidence>
<dbReference type="Proteomes" id="UP000655523">
    <property type="component" value="Unassembled WGS sequence"/>
</dbReference>
<dbReference type="InterPro" id="IPR036010">
    <property type="entry name" value="2Fe-2S_ferredoxin-like_sf"/>
</dbReference>
<organism evidence="8 9">
    <name type="scientific">Paraburkholderia elongata</name>
    <dbReference type="NCBI Taxonomy" id="2675747"/>
    <lineage>
        <taxon>Bacteria</taxon>
        <taxon>Pseudomonadati</taxon>
        <taxon>Pseudomonadota</taxon>
        <taxon>Betaproteobacteria</taxon>
        <taxon>Burkholderiales</taxon>
        <taxon>Burkholderiaceae</taxon>
        <taxon>Paraburkholderia</taxon>
    </lineage>
</organism>
<evidence type="ECO:0000313" key="9">
    <source>
        <dbReference type="Proteomes" id="UP000655523"/>
    </source>
</evidence>
<keyword evidence="5" id="KW-0411">Iron-sulfur</keyword>
<dbReference type="GO" id="GO:0140647">
    <property type="term" value="P:P450-containing electron transport chain"/>
    <property type="evidence" value="ECO:0007669"/>
    <property type="project" value="InterPro"/>
</dbReference>
<dbReference type="InterPro" id="IPR001055">
    <property type="entry name" value="Adrenodoxin-like"/>
</dbReference>
<keyword evidence="2" id="KW-0001">2Fe-2S</keyword>
<dbReference type="Gene3D" id="3.10.20.30">
    <property type="match status" value="1"/>
</dbReference>
<dbReference type="InterPro" id="IPR012675">
    <property type="entry name" value="Beta-grasp_dom_sf"/>
</dbReference>
<dbReference type="EMBL" id="WOEZ01000044">
    <property type="protein sequence ID" value="NPT54854.1"/>
    <property type="molecule type" value="Genomic_DNA"/>
</dbReference>
<evidence type="ECO:0000256" key="3">
    <source>
        <dbReference type="ARBA" id="ARBA00022723"/>
    </source>
</evidence>
<dbReference type="PANTHER" id="PTHR23426:SF65">
    <property type="entry name" value="FERREDOXIN-2, MITOCHONDRIAL"/>
    <property type="match status" value="1"/>
</dbReference>
<gene>
    <name evidence="8" type="ORF">GNZ13_09585</name>
</gene>
<dbReference type="PROSITE" id="PS51085">
    <property type="entry name" value="2FE2S_FER_2"/>
    <property type="match status" value="1"/>
</dbReference>
<dbReference type="InterPro" id="IPR001041">
    <property type="entry name" value="2Fe-2S_ferredoxin-type"/>
</dbReference>
<dbReference type="GO" id="GO:0046872">
    <property type="term" value="F:metal ion binding"/>
    <property type="evidence" value="ECO:0007669"/>
    <property type="project" value="UniProtKB-KW"/>
</dbReference>
<dbReference type="GO" id="GO:0051537">
    <property type="term" value="F:2 iron, 2 sulfur cluster binding"/>
    <property type="evidence" value="ECO:0007669"/>
    <property type="project" value="UniProtKB-KW"/>
</dbReference>
<evidence type="ECO:0000313" key="8">
    <source>
        <dbReference type="EMBL" id="NPT54854.1"/>
    </source>
</evidence>
<evidence type="ECO:0000256" key="1">
    <source>
        <dbReference type="ARBA" id="ARBA00010914"/>
    </source>
</evidence>
<dbReference type="SUPFAM" id="SSF54292">
    <property type="entry name" value="2Fe-2S ferredoxin-like"/>
    <property type="match status" value="1"/>
</dbReference>
<sequence>MPTVKFIHYNGKAQNVEVDAGSTLMEGARGIGVDGIDGECGGNLSCATCHVYVDEEWFGKLPPVGDIENELLDATASPRRSGSRLSCQISMNEALDGIRIFIPETQY</sequence>
<dbReference type="Pfam" id="PF00111">
    <property type="entry name" value="Fer2"/>
    <property type="match status" value="1"/>
</dbReference>
<dbReference type="PRINTS" id="PR00355">
    <property type="entry name" value="ADRENODOXIN"/>
</dbReference>
<keyword evidence="3" id="KW-0479">Metal-binding</keyword>
<evidence type="ECO:0000256" key="6">
    <source>
        <dbReference type="ARBA" id="ARBA00034078"/>
    </source>
</evidence>
<dbReference type="RefSeq" id="WP_172162755.1">
    <property type="nucleotide sequence ID" value="NZ_WOEZ01000044.1"/>
</dbReference>
<dbReference type="GO" id="GO:0005829">
    <property type="term" value="C:cytosol"/>
    <property type="evidence" value="ECO:0007669"/>
    <property type="project" value="TreeGrafter"/>
</dbReference>
<name>A0A972SHB8_9BURK</name>
<dbReference type="CDD" id="cd00207">
    <property type="entry name" value="fer2"/>
    <property type="match status" value="1"/>
</dbReference>
<evidence type="ECO:0000259" key="7">
    <source>
        <dbReference type="PROSITE" id="PS51085"/>
    </source>
</evidence>
<keyword evidence="4" id="KW-0408">Iron</keyword>
<keyword evidence="9" id="KW-1185">Reference proteome</keyword>
<accession>A0A972SHB8</accession>
<comment type="similarity">
    <text evidence="1">Belongs to the adrenodoxin/putidaredoxin family.</text>
</comment>
<dbReference type="GO" id="GO:0009055">
    <property type="term" value="F:electron transfer activity"/>
    <property type="evidence" value="ECO:0007669"/>
    <property type="project" value="TreeGrafter"/>
</dbReference>
<evidence type="ECO:0000256" key="4">
    <source>
        <dbReference type="ARBA" id="ARBA00023004"/>
    </source>
</evidence>
<reference evidence="8 9" key="1">
    <citation type="submission" date="2019-11" db="EMBL/GenBank/DDBJ databases">
        <title>Metabolism of dissolved organic matter in forest soils.</title>
        <authorList>
            <person name="Cyle K.T."/>
            <person name="Wilhelm R.C."/>
            <person name="Martinez C.E."/>
        </authorList>
    </citation>
    <scope>NUCLEOTIDE SEQUENCE [LARGE SCALE GENOMIC DNA]</scope>
    <source>
        <strain evidence="8 9">5N</strain>
    </source>
</reference>
<comment type="caution">
    <text evidence="8">The sequence shown here is derived from an EMBL/GenBank/DDBJ whole genome shotgun (WGS) entry which is preliminary data.</text>
</comment>
<evidence type="ECO:0000256" key="2">
    <source>
        <dbReference type="ARBA" id="ARBA00022714"/>
    </source>
</evidence>
<proteinExistence type="inferred from homology"/>
<feature type="domain" description="2Fe-2S ferredoxin-type" evidence="7">
    <location>
        <begin position="2"/>
        <end position="106"/>
    </location>
</feature>